<dbReference type="OrthoDB" id="5563016at2759"/>
<feature type="compositionally biased region" description="Polar residues" evidence="1">
    <location>
        <begin position="243"/>
        <end position="268"/>
    </location>
</feature>
<feature type="region of interest" description="Disordered" evidence="1">
    <location>
        <begin position="233"/>
        <end position="277"/>
    </location>
</feature>
<protein>
    <submittedName>
        <fullName evidence="2">Uncharacterized protein</fullName>
    </submittedName>
</protein>
<sequence length="299" mass="30984">MSTLPSATFGINSTPTCTSVHSSSRNSSITGAAGSLTPLVGGEYLGYSSLNAALATGKLDTGATSRPLSSMEHAESWLPAPASPTTTPAIALTAVLNPGYEVRDNSVNSNPIASNSGISIEIKSPFLPERDQAGGMRVSIDQQSIHPFQMDPDQATPCADLDISAPQPQQQAQQMLRKKSSFAEKLRKVFVSKQGPTAGLQSRAQHSQEDIISLSSGDGYSSAIASSSFADQHRGSVSSSSSADTGLGQNSGLRRGSNHTITPLTSPEASPPGSPKLNAIAILPASAPSVNPYQRLELP</sequence>
<name>A0A9P6JC59_MORAP</name>
<accession>A0A9P6JC59</accession>
<dbReference type="EMBL" id="JAAAHY010000104">
    <property type="protein sequence ID" value="KAF9967075.1"/>
    <property type="molecule type" value="Genomic_DNA"/>
</dbReference>
<feature type="region of interest" description="Disordered" evidence="1">
    <location>
        <begin position="61"/>
        <end position="82"/>
    </location>
</feature>
<evidence type="ECO:0000313" key="2">
    <source>
        <dbReference type="EMBL" id="KAF9967075.1"/>
    </source>
</evidence>
<evidence type="ECO:0000256" key="1">
    <source>
        <dbReference type="SAM" id="MobiDB-lite"/>
    </source>
</evidence>
<dbReference type="Proteomes" id="UP000738359">
    <property type="component" value="Unassembled WGS sequence"/>
</dbReference>
<evidence type="ECO:0000313" key="3">
    <source>
        <dbReference type="Proteomes" id="UP000738359"/>
    </source>
</evidence>
<gene>
    <name evidence="2" type="ORF">BGZ70_000242</name>
</gene>
<organism evidence="2 3">
    <name type="scientific">Mortierella alpina</name>
    <name type="common">Oleaginous fungus</name>
    <name type="synonym">Mortierella renispora</name>
    <dbReference type="NCBI Taxonomy" id="64518"/>
    <lineage>
        <taxon>Eukaryota</taxon>
        <taxon>Fungi</taxon>
        <taxon>Fungi incertae sedis</taxon>
        <taxon>Mucoromycota</taxon>
        <taxon>Mortierellomycotina</taxon>
        <taxon>Mortierellomycetes</taxon>
        <taxon>Mortierellales</taxon>
        <taxon>Mortierellaceae</taxon>
        <taxon>Mortierella</taxon>
    </lineage>
</organism>
<reference evidence="2" key="1">
    <citation type="journal article" date="2020" name="Fungal Divers.">
        <title>Resolving the Mortierellaceae phylogeny through synthesis of multi-gene phylogenetics and phylogenomics.</title>
        <authorList>
            <person name="Vandepol N."/>
            <person name="Liber J."/>
            <person name="Desiro A."/>
            <person name="Na H."/>
            <person name="Kennedy M."/>
            <person name="Barry K."/>
            <person name="Grigoriev I.V."/>
            <person name="Miller A.N."/>
            <person name="O'Donnell K."/>
            <person name="Stajich J.E."/>
            <person name="Bonito G."/>
        </authorList>
    </citation>
    <scope>NUCLEOTIDE SEQUENCE</scope>
    <source>
        <strain evidence="2">CK1249</strain>
    </source>
</reference>
<proteinExistence type="predicted"/>
<dbReference type="AlphaFoldDB" id="A0A9P6JC59"/>
<feature type="non-terminal residue" evidence="2">
    <location>
        <position position="299"/>
    </location>
</feature>
<keyword evidence="3" id="KW-1185">Reference proteome</keyword>
<comment type="caution">
    <text evidence="2">The sequence shown here is derived from an EMBL/GenBank/DDBJ whole genome shotgun (WGS) entry which is preliminary data.</text>
</comment>